<name>A0ABU4UF07_9GAMM</name>
<evidence type="ECO:0000256" key="1">
    <source>
        <dbReference type="SAM" id="MobiDB-lite"/>
    </source>
</evidence>
<keyword evidence="4" id="KW-1185">Reference proteome</keyword>
<dbReference type="SUPFAM" id="SSF56436">
    <property type="entry name" value="C-type lectin-like"/>
    <property type="match status" value="1"/>
</dbReference>
<dbReference type="Gene3D" id="3.90.1580.10">
    <property type="entry name" value="paralog of FGE (formylglycine-generating enzyme)"/>
    <property type="match status" value="1"/>
</dbReference>
<dbReference type="InterPro" id="IPR005532">
    <property type="entry name" value="SUMF_dom"/>
</dbReference>
<dbReference type="RefSeq" id="WP_319961310.1">
    <property type="nucleotide sequence ID" value="NZ_JAXARY010000007.1"/>
</dbReference>
<dbReference type="EMBL" id="JAXARY010000007">
    <property type="protein sequence ID" value="MDX8127435.1"/>
    <property type="molecule type" value="Genomic_DNA"/>
</dbReference>
<dbReference type="InterPro" id="IPR042095">
    <property type="entry name" value="SUMF_sf"/>
</dbReference>
<evidence type="ECO:0000313" key="4">
    <source>
        <dbReference type="Proteomes" id="UP001284537"/>
    </source>
</evidence>
<proteinExistence type="predicted"/>
<dbReference type="PANTHER" id="PTHR23150">
    <property type="entry name" value="SULFATASE MODIFYING FACTOR 1, 2"/>
    <property type="match status" value="1"/>
</dbReference>
<dbReference type="InterPro" id="IPR051043">
    <property type="entry name" value="Sulfatase_Mod_Factor_Kinase"/>
</dbReference>
<feature type="region of interest" description="Disordered" evidence="1">
    <location>
        <begin position="942"/>
        <end position="975"/>
    </location>
</feature>
<dbReference type="PANTHER" id="PTHR23150:SF19">
    <property type="entry name" value="FORMYLGLYCINE-GENERATING ENZYME"/>
    <property type="match status" value="1"/>
</dbReference>
<dbReference type="Pfam" id="PF03781">
    <property type="entry name" value="FGE-sulfatase"/>
    <property type="match status" value="1"/>
</dbReference>
<organism evidence="3 4">
    <name type="scientific">Methylomonas defluvii</name>
    <dbReference type="NCBI Taxonomy" id="3045149"/>
    <lineage>
        <taxon>Bacteria</taxon>
        <taxon>Pseudomonadati</taxon>
        <taxon>Pseudomonadota</taxon>
        <taxon>Gammaproteobacteria</taxon>
        <taxon>Methylococcales</taxon>
        <taxon>Methylococcaceae</taxon>
        <taxon>Methylomonas</taxon>
    </lineage>
</organism>
<sequence>MPIHTQTSRGDLLRWLQRCQTQDEKCLGATILGYEWSAPVTISHEIDFKVSPREPPEIDPAPVPTPAKFAQKRPQALFYALAHYEHYADPQQLGDNLPPALQGVEPLSDADLQPFASGEPLPHQAIVPEARMRDFLRQSISNSSGQRLDIPQLVKRIARLQTLYHLPRKPRVLPAGRVYVVLDLNKRLLPFWLDAHRLCESIVRQYGLNGLEIRVIDDDPQGEYWDWFDQQQQQQLKQWQALTAQSVVFIVSDLGQLAEQHSPIRTRWDSFFRQLSRKNTTPVVLAPVSAAQQQPERLKTIRQVLWHKHGKLKPEKIDPDIKAHAEHVRKVLALLSIAVHVEPELLRALLRCLPAEQADSGIEAAVYQHADMQWGYTAISMRPEKRAEYQAEFKQLDAGLQYQVLSLLKRQHIGQFPAIWAEEVINALPLVAFPLEQLADVQQAEAFMQRFAKTLQSAQSDSGMTQFARRHLNRLSGEAIRLNNHRYTSALYGLAYREQLRAGAPLPAEYDAEVVQTIIREPIQLARYAVWQYGESIWLTGVDQRPAEFGGVQFSQFIAVHDSIRLITRELDNDHWNIAESFVKLPLENEPLQIIPRLQGQILTIDTGMNRLTLMPFRKPNWADSIFCSDEGLIVSLFFAGKRYELRSLVEGGLRVRADVHTFHTQQSFGWLIKNDDGQSLGFDEYGLYADLTVNRVTQRFRWIEPGTFMMGSPEDEPGRYDDETLHAVTLTQGFWLADTVVTQAFWLAVLGGDNPSYFKKDPQNPVDQISWDDVQRFIERLNTLVPGLRAQLPTEAQWEYACRAGTATPFAFGAKITPQQVNYEGDRPYAGGERGWSWDREKTVAVKSLPVNPWGLYEMHGNVWEWCRDAWHADLGTAAVVDPLTPADTDASGDRVLRGGSWLSYGRDVRSAIRNRHAQDYRYLSIGFRLALGQSELRPATAGGAVEPVTARDTPWPDSGRRGAAAGLVDGEDA</sequence>
<gene>
    <name evidence="3" type="ORF">QLH52_09090</name>
</gene>
<dbReference type="Proteomes" id="UP001284537">
    <property type="component" value="Unassembled WGS sequence"/>
</dbReference>
<comment type="caution">
    <text evidence="3">The sequence shown here is derived from an EMBL/GenBank/DDBJ whole genome shotgun (WGS) entry which is preliminary data.</text>
</comment>
<evidence type="ECO:0000259" key="2">
    <source>
        <dbReference type="Pfam" id="PF03781"/>
    </source>
</evidence>
<feature type="domain" description="Sulfatase-modifying factor enzyme-like" evidence="2">
    <location>
        <begin position="703"/>
        <end position="932"/>
    </location>
</feature>
<dbReference type="InterPro" id="IPR016187">
    <property type="entry name" value="CTDL_fold"/>
</dbReference>
<evidence type="ECO:0000313" key="3">
    <source>
        <dbReference type="EMBL" id="MDX8127435.1"/>
    </source>
</evidence>
<protein>
    <submittedName>
        <fullName evidence="3">Formylglycine-generating enzyme family protein</fullName>
    </submittedName>
</protein>
<reference evidence="3 4" key="1">
    <citation type="submission" date="2023-11" db="EMBL/GenBank/DDBJ databases">
        <authorList>
            <person name="Ouyang M.-Y."/>
        </authorList>
    </citation>
    <scope>NUCLEOTIDE SEQUENCE [LARGE SCALE GENOMIC DNA]</scope>
    <source>
        <strain evidence="3 4">OY6</strain>
    </source>
</reference>
<accession>A0ABU4UF07</accession>